<dbReference type="RefSeq" id="XP_040717690.1">
    <property type="nucleotide sequence ID" value="XM_040853705.1"/>
</dbReference>
<dbReference type="EMBL" id="MCFJ01000004">
    <property type="protein sequence ID" value="ORY67066.1"/>
    <property type="molecule type" value="Genomic_DNA"/>
</dbReference>
<evidence type="ECO:0000313" key="2">
    <source>
        <dbReference type="Proteomes" id="UP000193689"/>
    </source>
</evidence>
<organism evidence="1 2">
    <name type="scientific">Pseudomassariella vexata</name>
    <dbReference type="NCBI Taxonomy" id="1141098"/>
    <lineage>
        <taxon>Eukaryota</taxon>
        <taxon>Fungi</taxon>
        <taxon>Dikarya</taxon>
        <taxon>Ascomycota</taxon>
        <taxon>Pezizomycotina</taxon>
        <taxon>Sordariomycetes</taxon>
        <taxon>Xylariomycetidae</taxon>
        <taxon>Amphisphaeriales</taxon>
        <taxon>Pseudomassariaceae</taxon>
        <taxon>Pseudomassariella</taxon>
    </lineage>
</organism>
<evidence type="ECO:0000313" key="1">
    <source>
        <dbReference type="EMBL" id="ORY67066.1"/>
    </source>
</evidence>
<dbReference type="AlphaFoldDB" id="A0A1Y2E720"/>
<reference evidence="1 2" key="1">
    <citation type="submission" date="2016-07" db="EMBL/GenBank/DDBJ databases">
        <title>Pervasive Adenine N6-methylation of Active Genes in Fungi.</title>
        <authorList>
            <consortium name="DOE Joint Genome Institute"/>
            <person name="Mondo S.J."/>
            <person name="Dannebaum R.O."/>
            <person name="Kuo R.C."/>
            <person name="Labutti K."/>
            <person name="Haridas S."/>
            <person name="Kuo A."/>
            <person name="Salamov A."/>
            <person name="Ahrendt S.R."/>
            <person name="Lipzen A."/>
            <person name="Sullivan W."/>
            <person name="Andreopoulos W.B."/>
            <person name="Clum A."/>
            <person name="Lindquist E."/>
            <person name="Daum C."/>
            <person name="Ramamoorthy G.K."/>
            <person name="Gryganskyi A."/>
            <person name="Culley D."/>
            <person name="Magnuson J.K."/>
            <person name="James T.Y."/>
            <person name="O'Malley M.A."/>
            <person name="Stajich J.E."/>
            <person name="Spatafora J.W."/>
            <person name="Visel A."/>
            <person name="Grigoriev I.V."/>
        </authorList>
    </citation>
    <scope>NUCLEOTIDE SEQUENCE [LARGE SCALE GENOMIC DNA]</scope>
    <source>
        <strain evidence="1 2">CBS 129021</strain>
    </source>
</reference>
<proteinExistence type="predicted"/>
<keyword evidence="2" id="KW-1185">Reference proteome</keyword>
<protein>
    <submittedName>
        <fullName evidence="1">Uncharacterized protein</fullName>
    </submittedName>
</protein>
<gene>
    <name evidence="1" type="ORF">BCR38DRAFT_150569</name>
</gene>
<accession>A0A1Y2E720</accession>
<comment type="caution">
    <text evidence="1">The sequence shown here is derived from an EMBL/GenBank/DDBJ whole genome shotgun (WGS) entry which is preliminary data.</text>
</comment>
<name>A0A1Y2E720_9PEZI</name>
<dbReference type="Proteomes" id="UP000193689">
    <property type="component" value="Unassembled WGS sequence"/>
</dbReference>
<sequence length="163" mass="17780">MNCLCFRIPFGHASGVGYGGNVLINQAAYHSGACMAARQHAYCCGGHEQQYHHAMGQPCIVNNIIQPNAALSVSNCLADWCPACVQAYSSYPLAYMDARNLPLYGRRPEDYHPTPPRGFYVDAIPGLFGIGSNGIRWMLPNTHQALATANRAVAAGWDRRPRS</sequence>
<dbReference type="GeneID" id="63769917"/>
<dbReference type="InParanoid" id="A0A1Y2E720"/>